<dbReference type="EMBL" id="JAFCMP010000212">
    <property type="protein sequence ID" value="KAG5183379.1"/>
    <property type="molecule type" value="Genomic_DNA"/>
</dbReference>
<proteinExistence type="predicted"/>
<evidence type="ECO:0000313" key="2">
    <source>
        <dbReference type="Proteomes" id="UP000664859"/>
    </source>
</evidence>
<sequence>MMWLAVASGAAMSAPVRQEEVAAYMACAYAALDGCGEEPVLPLLRAYVMMAITHAMLEDYAGLFAYYHRAMNVARAILHARTAEGHVSSADAGTGVSSGDSVVADIDHDAVVVLEVLRVSRLFAMAYVESDRFAERFVRHRLLTTFQR</sequence>
<dbReference type="AlphaFoldDB" id="A0A835Z567"/>
<protein>
    <submittedName>
        <fullName evidence="1">Uncharacterized protein</fullName>
    </submittedName>
</protein>
<reference evidence="1" key="1">
    <citation type="submission" date="2021-02" db="EMBL/GenBank/DDBJ databases">
        <title>First Annotated Genome of the Yellow-green Alga Tribonema minus.</title>
        <authorList>
            <person name="Mahan K.M."/>
        </authorList>
    </citation>
    <scope>NUCLEOTIDE SEQUENCE</scope>
    <source>
        <strain evidence="1">UTEX B ZZ1240</strain>
    </source>
</reference>
<name>A0A835Z567_9STRA</name>
<gene>
    <name evidence="1" type="ORF">JKP88DRAFT_277649</name>
</gene>
<organism evidence="1 2">
    <name type="scientific">Tribonema minus</name>
    <dbReference type="NCBI Taxonomy" id="303371"/>
    <lineage>
        <taxon>Eukaryota</taxon>
        <taxon>Sar</taxon>
        <taxon>Stramenopiles</taxon>
        <taxon>Ochrophyta</taxon>
        <taxon>PX clade</taxon>
        <taxon>Xanthophyceae</taxon>
        <taxon>Tribonematales</taxon>
        <taxon>Tribonemataceae</taxon>
        <taxon>Tribonema</taxon>
    </lineage>
</organism>
<accession>A0A835Z567</accession>
<comment type="caution">
    <text evidence="1">The sequence shown here is derived from an EMBL/GenBank/DDBJ whole genome shotgun (WGS) entry which is preliminary data.</text>
</comment>
<dbReference type="Proteomes" id="UP000664859">
    <property type="component" value="Unassembled WGS sequence"/>
</dbReference>
<evidence type="ECO:0000313" key="1">
    <source>
        <dbReference type="EMBL" id="KAG5183379.1"/>
    </source>
</evidence>
<keyword evidence="2" id="KW-1185">Reference proteome</keyword>